<keyword evidence="2" id="KW-1185">Reference proteome</keyword>
<dbReference type="AlphaFoldDB" id="A0A7J8NGR0"/>
<dbReference type="Proteomes" id="UP000593572">
    <property type="component" value="Unassembled WGS sequence"/>
</dbReference>
<evidence type="ECO:0000313" key="2">
    <source>
        <dbReference type="Proteomes" id="UP000593572"/>
    </source>
</evidence>
<comment type="caution">
    <text evidence="1">The sequence shown here is derived from an EMBL/GenBank/DDBJ whole genome shotgun (WGS) entry which is preliminary data.</text>
</comment>
<accession>A0A7J8NGR0</accession>
<evidence type="ECO:0000313" key="1">
    <source>
        <dbReference type="EMBL" id="MBA0576187.1"/>
    </source>
</evidence>
<dbReference type="EMBL" id="JABEZX010340898">
    <property type="protein sequence ID" value="MBA0576187.1"/>
    <property type="molecule type" value="Genomic_DNA"/>
</dbReference>
<proteinExistence type="predicted"/>
<sequence length="149" mass="16869">ACTIADTYQLPFAFLFIPVTELQIKSKKTKRERCRGQDLNCESFGDGNSLKASRPSVPKSTPFDLSMSISRQDLPPQVGHCPIGPRIVLGRWIEFCQGQLTEFWFGLVNTGKRFLWVLRPEIVPENDRGHNYVPAELVEGEKKEKGGYI</sequence>
<name>A0A7J8NGR0_9ROSI</name>
<organism evidence="1 2">
    <name type="scientific">Gossypium lobatum</name>
    <dbReference type="NCBI Taxonomy" id="34289"/>
    <lineage>
        <taxon>Eukaryota</taxon>
        <taxon>Viridiplantae</taxon>
        <taxon>Streptophyta</taxon>
        <taxon>Embryophyta</taxon>
        <taxon>Tracheophyta</taxon>
        <taxon>Spermatophyta</taxon>
        <taxon>Magnoliopsida</taxon>
        <taxon>eudicotyledons</taxon>
        <taxon>Gunneridae</taxon>
        <taxon>Pentapetalae</taxon>
        <taxon>rosids</taxon>
        <taxon>malvids</taxon>
        <taxon>Malvales</taxon>
        <taxon>Malvaceae</taxon>
        <taxon>Malvoideae</taxon>
        <taxon>Gossypium</taxon>
    </lineage>
</organism>
<feature type="non-terminal residue" evidence="1">
    <location>
        <position position="1"/>
    </location>
</feature>
<reference evidence="1 2" key="1">
    <citation type="journal article" date="2019" name="Genome Biol. Evol.">
        <title>Insights into the evolution of the New World diploid cottons (Gossypium, subgenus Houzingenia) based on genome sequencing.</title>
        <authorList>
            <person name="Grover C.E."/>
            <person name="Arick M.A. 2nd"/>
            <person name="Thrash A."/>
            <person name="Conover J.L."/>
            <person name="Sanders W.S."/>
            <person name="Peterson D.G."/>
            <person name="Frelichowski J.E."/>
            <person name="Scheffler J.A."/>
            <person name="Scheffler B.E."/>
            <person name="Wendel J.F."/>
        </authorList>
    </citation>
    <scope>NUCLEOTIDE SEQUENCE [LARGE SCALE GENOMIC DNA]</scope>
    <source>
        <strain evidence="1">157</strain>
        <tissue evidence="1">Leaf</tissue>
    </source>
</reference>
<gene>
    <name evidence="1" type="ORF">Golob_024633</name>
</gene>
<feature type="non-terminal residue" evidence="1">
    <location>
        <position position="149"/>
    </location>
</feature>
<protein>
    <submittedName>
        <fullName evidence="1">Uncharacterized protein</fullName>
    </submittedName>
</protein>
<dbReference type="Gene3D" id="3.40.50.2000">
    <property type="entry name" value="Glycogen Phosphorylase B"/>
    <property type="match status" value="1"/>
</dbReference>